<dbReference type="OrthoDB" id="5905694at2759"/>
<dbReference type="InParanoid" id="Q86DA9"/>
<organism evidence="2 3">
    <name type="scientific">Caenorhabditis elegans</name>
    <dbReference type="NCBI Taxonomy" id="6239"/>
    <lineage>
        <taxon>Eukaryota</taxon>
        <taxon>Metazoa</taxon>
        <taxon>Ecdysozoa</taxon>
        <taxon>Nematoda</taxon>
        <taxon>Chromadorea</taxon>
        <taxon>Rhabditida</taxon>
        <taxon>Rhabditina</taxon>
        <taxon>Rhabditomorpha</taxon>
        <taxon>Rhabditoidea</taxon>
        <taxon>Rhabditidae</taxon>
        <taxon>Peloderinae</taxon>
        <taxon>Caenorhabditis</taxon>
    </lineage>
</organism>
<dbReference type="InterPro" id="IPR019427">
    <property type="entry name" value="7TM_GPCR_serpentine_rcpt_Srw"/>
</dbReference>
<sequence length="342" mass="39681">MNDSYDNNNITIDLNFDVEYAIKYPNLIIVMLGMLSNILHFLILRGNILKHNPTFIMIKVVCIGDFSQLFLSFISEMNAIITYLDHKNCIGYTSIFDLVFKLATVLLNETWLMIAAWTTLFLGLSQIQAIRKSKEWTLRRVNQICNTIISTSFIFVTLNYTMMIILFFQLPSQICNMDNLAQRYLANNSNWIKYTLYAFQSFDAIFNILKLISYIIIPFFLWKLLNGKKVDKKKNISTKYIVYLLFSFSVGEILYFLARFLMLRNDPDNPNIATQKSTILPLELGRMIRSTSACLRPFICLWKSPEYQRAVKLNFALSTRNQQSTVLATQNYSNSRSSSNTT</sequence>
<dbReference type="Pfam" id="PF10324">
    <property type="entry name" value="7TM_GPCR_Srw"/>
    <property type="match status" value="1"/>
</dbReference>
<dbReference type="SUPFAM" id="SSF81321">
    <property type="entry name" value="Family A G protein-coupled receptor-like"/>
    <property type="match status" value="1"/>
</dbReference>
<dbReference type="HOGENOM" id="CLU_074436_0_0_1"/>
<dbReference type="Proteomes" id="UP000001940">
    <property type="component" value="Chromosome V"/>
</dbReference>
<dbReference type="AlphaFoldDB" id="Q86DA9"/>
<dbReference type="Gene3D" id="1.20.1070.10">
    <property type="entry name" value="Rhodopsin 7-helix transmembrane proteins"/>
    <property type="match status" value="1"/>
</dbReference>
<dbReference type="UCSC" id="Y75B12B.10">
    <property type="organism name" value="c. elegans"/>
</dbReference>
<dbReference type="OMA" id="GANIRPW"/>
<proteinExistence type="predicted"/>
<reference evidence="2 3" key="1">
    <citation type="journal article" date="1998" name="Science">
        <title>Genome sequence of the nematode C. elegans: a platform for investigating biology.</title>
        <authorList>
            <consortium name="The C. elegans sequencing consortium"/>
            <person name="Sulson J.E."/>
            <person name="Waterston R."/>
        </authorList>
    </citation>
    <scope>NUCLEOTIDE SEQUENCE [LARGE SCALE GENOMIC DNA]</scope>
    <source>
        <strain evidence="2 3">Bristol N2</strain>
    </source>
</reference>
<dbReference type="WormBase" id="Y75B12B.10">
    <property type="protein sequence ID" value="CE42884"/>
    <property type="gene ID" value="WBGene00013572"/>
</dbReference>
<dbReference type="AGR" id="WB:WBGene00013572"/>
<keyword evidence="1" id="KW-1133">Transmembrane helix</keyword>
<feature type="transmembrane region" description="Helical" evidence="1">
    <location>
        <begin position="110"/>
        <end position="127"/>
    </location>
</feature>
<dbReference type="GeneID" id="3565927"/>
<name>Q86DA9_CAEEL</name>
<dbReference type="eggNOG" id="ENOG502TIX9">
    <property type="taxonomic scope" value="Eukaryota"/>
</dbReference>
<protein>
    <submittedName>
        <fullName evidence="2">G_PROTEIN_RECEP_F1_2 domain-containing protein</fullName>
    </submittedName>
</protein>
<gene>
    <name evidence="2" type="ORF">CELE_Y75B12B.10</name>
    <name evidence="2 4" type="ORF">Y75B12B.10</name>
</gene>
<feature type="transmembrane region" description="Helical" evidence="1">
    <location>
        <begin position="24"/>
        <end position="44"/>
    </location>
</feature>
<evidence type="ECO:0000313" key="4">
    <source>
        <dbReference type="WormBase" id="Y75B12B.10"/>
    </source>
</evidence>
<evidence type="ECO:0000256" key="1">
    <source>
        <dbReference type="SAM" id="Phobius"/>
    </source>
</evidence>
<evidence type="ECO:0000313" key="2">
    <source>
        <dbReference type="EMBL" id="CAD89752.2"/>
    </source>
</evidence>
<dbReference type="FunCoup" id="Q86DA9">
    <property type="interactions" value="1"/>
</dbReference>
<feature type="transmembrane region" description="Helical" evidence="1">
    <location>
        <begin position="56"/>
        <end position="74"/>
    </location>
</feature>
<evidence type="ECO:0000313" key="3">
    <source>
        <dbReference type="Proteomes" id="UP000001940"/>
    </source>
</evidence>
<dbReference type="RefSeq" id="NP_001024288.2">
    <property type="nucleotide sequence ID" value="NM_001029117.2"/>
</dbReference>
<keyword evidence="3" id="KW-1185">Reference proteome</keyword>
<feature type="transmembrane region" description="Helical" evidence="1">
    <location>
        <begin position="204"/>
        <end position="222"/>
    </location>
</feature>
<dbReference type="PANTHER" id="PTHR22751">
    <property type="entry name" value="G-PROTEIN COUPLED RECEPTOR-RELATED"/>
    <property type="match status" value="1"/>
</dbReference>
<dbReference type="GO" id="GO:0008528">
    <property type="term" value="F:G protein-coupled peptide receptor activity"/>
    <property type="evidence" value="ECO:0007669"/>
    <property type="project" value="InterPro"/>
</dbReference>
<keyword evidence="1" id="KW-0472">Membrane</keyword>
<accession>Q86DA9</accession>
<dbReference type="KEGG" id="cel:CELE_Y75B12B.10"/>
<keyword evidence="1" id="KW-0812">Transmembrane</keyword>
<dbReference type="SMR" id="Q86DA9"/>
<feature type="transmembrane region" description="Helical" evidence="1">
    <location>
        <begin position="148"/>
        <end position="170"/>
    </location>
</feature>
<dbReference type="EMBL" id="BX284605">
    <property type="protein sequence ID" value="CAD89752.2"/>
    <property type="molecule type" value="Genomic_DNA"/>
</dbReference>
<dbReference type="PaxDb" id="6239-Y75B12B.10"/>
<dbReference type="PANTHER" id="PTHR22751:SF286">
    <property type="entry name" value="G_PROTEIN_RECEP_F1_2 DOMAIN-CONTAINING PROTEIN"/>
    <property type="match status" value="1"/>
</dbReference>
<feature type="transmembrane region" description="Helical" evidence="1">
    <location>
        <begin position="242"/>
        <end position="262"/>
    </location>
</feature>
<dbReference type="CTD" id="3565927"/>
<dbReference type="PhylomeDB" id="Q86DA9"/>